<dbReference type="Proteomes" id="UP000545507">
    <property type="component" value="Unassembled WGS sequence"/>
</dbReference>
<evidence type="ECO:0000259" key="4">
    <source>
        <dbReference type="PROSITE" id="PS51987"/>
    </source>
</evidence>
<dbReference type="GO" id="GO:0006542">
    <property type="term" value="P:glutamine biosynthetic process"/>
    <property type="evidence" value="ECO:0007669"/>
    <property type="project" value="InterPro"/>
</dbReference>
<name>A0A7Y8KYC3_9BURK</name>
<reference evidence="5 6" key="1">
    <citation type="submission" date="2019-09" db="EMBL/GenBank/DDBJ databases">
        <title>Hydrogenophaga aromatica sp. nov., isolated from a para-xylene-degrading enrichment culture.</title>
        <authorList>
            <person name="Tancsics A."/>
            <person name="Banerjee S."/>
        </authorList>
    </citation>
    <scope>NUCLEOTIDE SEQUENCE [LARGE SCALE GENOMIC DNA]</scope>
    <source>
        <strain evidence="5 6">D2P1</strain>
    </source>
</reference>
<evidence type="ECO:0000256" key="1">
    <source>
        <dbReference type="ARBA" id="ARBA00022598"/>
    </source>
</evidence>
<accession>A0A7Y8KYC3</accession>
<dbReference type="Pfam" id="PF11227">
    <property type="entry name" value="DUF3025"/>
    <property type="match status" value="1"/>
</dbReference>
<keyword evidence="6" id="KW-1185">Reference proteome</keyword>
<dbReference type="EMBL" id="VYGV01000016">
    <property type="protein sequence ID" value="NWF47580.1"/>
    <property type="molecule type" value="Genomic_DNA"/>
</dbReference>
<comment type="caution">
    <text evidence="5">The sequence shown here is derived from an EMBL/GenBank/DDBJ whole genome shotgun (WGS) entry which is preliminary data.</text>
</comment>
<dbReference type="Gene3D" id="3.30.590.10">
    <property type="entry name" value="Glutamine synthetase/guanido kinase, catalytic domain"/>
    <property type="match status" value="1"/>
</dbReference>
<protein>
    <submittedName>
        <fullName evidence="5">DUF3025 domain-containing protein</fullName>
    </submittedName>
</protein>
<dbReference type="InterPro" id="IPR036651">
    <property type="entry name" value="Gln_synt_N_sf"/>
</dbReference>
<dbReference type="Gene3D" id="3.10.20.70">
    <property type="entry name" value="Glutamine synthetase, N-terminal domain"/>
    <property type="match status" value="1"/>
</dbReference>
<dbReference type="SMART" id="SM01230">
    <property type="entry name" value="Gln-synt_C"/>
    <property type="match status" value="1"/>
</dbReference>
<evidence type="ECO:0000313" key="6">
    <source>
        <dbReference type="Proteomes" id="UP000545507"/>
    </source>
</evidence>
<feature type="domain" description="GS catalytic" evidence="4">
    <location>
        <begin position="399"/>
        <end position="732"/>
    </location>
</feature>
<dbReference type="AlphaFoldDB" id="A0A7Y8KYC3"/>
<dbReference type="SUPFAM" id="SSF55931">
    <property type="entry name" value="Glutamine synthetase/guanido kinase"/>
    <property type="match status" value="1"/>
</dbReference>
<sequence>MCAFSEAVQTWPAPDWSQPWNAPFAEDGASVRGACEQGVPLPQALTQRIGTAGPRFVPQTDLPEGVAYERFIFDTGSVPTREGLHDFFNGLVWMRFPATKRLLNRLQATEIAKAGVGQVRGPVRDAITLFDENAVLLQAPEELWEALIAREWTRLFVALRPLWAQARLVLFGHALTEKLVAPYKSITGHVYREPVPLALGDDLAAWDAWLAGRLTAAGLGAKPFTPLPVLGVPGWWPANEDPAYYTDAGVFRPRRAAPSADGAPVCFAGQPMTLPVSPSWSHLKLSQNADRAQLAAHFKASGVRDVECLFADVTGYPRGKLMPAASFAAGGELRICQAIPMQCVTGEYSYDPVFPDSDPDVRLMPDLATLKRSPWASTPRYLAVHDAYEMDGSLCEFAPRSVLKNVVARYTVLGLTPVIAPEIEFYLTAAMTDPALPLASPTGKGGRPEVGQSAFSLNALNELAPFWDAFHAAIDGLGIRADTWLHEVGENQYEINLLHGDPVAVADQAFLFKTAAREIALQHGLNAVFMAKPIAGQAGSSMHLHQSVVDAQGRNVFSNADGSASEAFFHYLGGLQSCTPDLMLIYAPTVNSYRRYVAGSQAPTNVQWGYDNRTAGLRVPVSAPVARRVENRLAGADANPYLAMAATLAAGLAGMEGKVQPTAPVEGNGYAQARGLPRTFDTAHEQMAASEHAPRLLGERFVRGYLAVKALEHDHFLNEISAWERRYLLPQV</sequence>
<dbReference type="GO" id="GO:0004356">
    <property type="term" value="F:glutamine synthetase activity"/>
    <property type="evidence" value="ECO:0007669"/>
    <property type="project" value="InterPro"/>
</dbReference>
<evidence type="ECO:0000256" key="3">
    <source>
        <dbReference type="RuleBase" id="RU000384"/>
    </source>
</evidence>
<dbReference type="InterPro" id="IPR021390">
    <property type="entry name" value="DUF3025"/>
</dbReference>
<proteinExistence type="inferred from homology"/>
<organism evidence="5 6">
    <name type="scientific">Hydrogenophaga aromaticivorans</name>
    <dbReference type="NCBI Taxonomy" id="2610898"/>
    <lineage>
        <taxon>Bacteria</taxon>
        <taxon>Pseudomonadati</taxon>
        <taxon>Pseudomonadota</taxon>
        <taxon>Betaproteobacteria</taxon>
        <taxon>Burkholderiales</taxon>
        <taxon>Comamonadaceae</taxon>
        <taxon>Hydrogenophaga</taxon>
    </lineage>
</organism>
<keyword evidence="1" id="KW-0436">Ligase</keyword>
<dbReference type="PANTHER" id="PTHR43785">
    <property type="entry name" value="GAMMA-GLUTAMYLPUTRESCINE SYNTHETASE"/>
    <property type="match status" value="1"/>
</dbReference>
<dbReference type="SUPFAM" id="SSF54368">
    <property type="entry name" value="Glutamine synthetase, N-terminal domain"/>
    <property type="match status" value="1"/>
</dbReference>
<dbReference type="InterPro" id="IPR014746">
    <property type="entry name" value="Gln_synth/guanido_kin_cat_dom"/>
</dbReference>
<evidence type="ECO:0000313" key="5">
    <source>
        <dbReference type="EMBL" id="NWF47580.1"/>
    </source>
</evidence>
<evidence type="ECO:0000256" key="2">
    <source>
        <dbReference type="PROSITE-ProRule" id="PRU01331"/>
    </source>
</evidence>
<dbReference type="Pfam" id="PF00120">
    <property type="entry name" value="Gln-synt_C"/>
    <property type="match status" value="1"/>
</dbReference>
<dbReference type="RefSeq" id="WP_177137447.1">
    <property type="nucleotide sequence ID" value="NZ_VYGV01000016.1"/>
</dbReference>
<gene>
    <name evidence="5" type="ORF">F3K02_20335</name>
</gene>
<dbReference type="PROSITE" id="PS51987">
    <property type="entry name" value="GS_CATALYTIC"/>
    <property type="match status" value="1"/>
</dbReference>
<comment type="similarity">
    <text evidence="2 3">Belongs to the glutamine synthetase family.</text>
</comment>
<dbReference type="GO" id="GO:0006598">
    <property type="term" value="P:polyamine catabolic process"/>
    <property type="evidence" value="ECO:0007669"/>
    <property type="project" value="TreeGrafter"/>
</dbReference>
<dbReference type="PANTHER" id="PTHR43785:SF3">
    <property type="entry name" value="GS CATALYTIC DOMAIN-CONTAINING PROTEIN"/>
    <property type="match status" value="1"/>
</dbReference>
<dbReference type="InterPro" id="IPR008146">
    <property type="entry name" value="Gln_synth_cat_dom"/>
</dbReference>